<dbReference type="Proteomes" id="UP001054945">
    <property type="component" value="Unassembled WGS sequence"/>
</dbReference>
<accession>A0AAV4PYW6</accession>
<comment type="caution">
    <text evidence="1">The sequence shown here is derived from an EMBL/GenBank/DDBJ whole genome shotgun (WGS) entry which is preliminary data.</text>
</comment>
<dbReference type="EMBL" id="BPLR01005258">
    <property type="protein sequence ID" value="GIY01076.1"/>
    <property type="molecule type" value="Genomic_DNA"/>
</dbReference>
<gene>
    <name evidence="1" type="ORF">CEXT_221181</name>
</gene>
<reference evidence="1 2" key="1">
    <citation type="submission" date="2021-06" db="EMBL/GenBank/DDBJ databases">
        <title>Caerostris extrusa draft genome.</title>
        <authorList>
            <person name="Kono N."/>
            <person name="Arakawa K."/>
        </authorList>
    </citation>
    <scope>NUCLEOTIDE SEQUENCE [LARGE SCALE GENOMIC DNA]</scope>
</reference>
<keyword evidence="2" id="KW-1185">Reference proteome</keyword>
<protein>
    <submittedName>
        <fullName evidence="1">Uncharacterized protein</fullName>
    </submittedName>
</protein>
<organism evidence="1 2">
    <name type="scientific">Caerostris extrusa</name>
    <name type="common">Bark spider</name>
    <name type="synonym">Caerostris bankana</name>
    <dbReference type="NCBI Taxonomy" id="172846"/>
    <lineage>
        <taxon>Eukaryota</taxon>
        <taxon>Metazoa</taxon>
        <taxon>Ecdysozoa</taxon>
        <taxon>Arthropoda</taxon>
        <taxon>Chelicerata</taxon>
        <taxon>Arachnida</taxon>
        <taxon>Araneae</taxon>
        <taxon>Araneomorphae</taxon>
        <taxon>Entelegynae</taxon>
        <taxon>Araneoidea</taxon>
        <taxon>Araneidae</taxon>
        <taxon>Caerostris</taxon>
    </lineage>
</organism>
<evidence type="ECO:0000313" key="1">
    <source>
        <dbReference type="EMBL" id="GIY01076.1"/>
    </source>
</evidence>
<dbReference type="AlphaFoldDB" id="A0AAV4PYW6"/>
<name>A0AAV4PYW6_CAEEX</name>
<evidence type="ECO:0000313" key="2">
    <source>
        <dbReference type="Proteomes" id="UP001054945"/>
    </source>
</evidence>
<sequence length="89" mass="10357">MNWSALTKGDIHLIQFPELPLNDDTRIQKLELNFNWMPCGIPITIFPERVGHSGACESRTPRADMAALIFWDMNPILNWFSKEYYSSVR</sequence>
<proteinExistence type="predicted"/>